<evidence type="ECO:0000256" key="2">
    <source>
        <dbReference type="ARBA" id="ARBA00022448"/>
    </source>
</evidence>
<gene>
    <name evidence="5" type="ORF">CLV93_102382</name>
    <name evidence="4" type="ORF">JCM18694_10060</name>
</gene>
<dbReference type="EMBL" id="PYGC01000002">
    <property type="protein sequence ID" value="PSK84593.1"/>
    <property type="molecule type" value="Genomic_DNA"/>
</dbReference>
<name>A0A2P8CHZ7_9BACT</name>
<dbReference type="Gene3D" id="3.40.50.1980">
    <property type="entry name" value="Nitrogenase molybdenum iron protein domain"/>
    <property type="match status" value="2"/>
</dbReference>
<organism evidence="5 6">
    <name type="scientific">Prolixibacter denitrificans</name>
    <dbReference type="NCBI Taxonomy" id="1541063"/>
    <lineage>
        <taxon>Bacteria</taxon>
        <taxon>Pseudomonadati</taxon>
        <taxon>Bacteroidota</taxon>
        <taxon>Bacteroidia</taxon>
        <taxon>Marinilabiliales</taxon>
        <taxon>Prolixibacteraceae</taxon>
        <taxon>Prolixibacter</taxon>
    </lineage>
</organism>
<dbReference type="GO" id="GO:0046872">
    <property type="term" value="F:metal ion binding"/>
    <property type="evidence" value="ECO:0007669"/>
    <property type="project" value="InterPro"/>
</dbReference>
<dbReference type="EMBL" id="BLAU01000001">
    <property type="protein sequence ID" value="GET20760.1"/>
    <property type="molecule type" value="Genomic_DNA"/>
</dbReference>
<keyword evidence="3" id="KW-0732">Signal</keyword>
<dbReference type="InterPro" id="IPR050492">
    <property type="entry name" value="Bact_metal-bind_prot9"/>
</dbReference>
<comment type="caution">
    <text evidence="5">The sequence shown here is derived from an EMBL/GenBank/DDBJ whole genome shotgun (WGS) entry which is preliminary data.</text>
</comment>
<accession>A0A2P8CHZ7</accession>
<dbReference type="RefSeq" id="WP_106541180.1">
    <property type="nucleotide sequence ID" value="NZ_BLAU01000001.1"/>
</dbReference>
<evidence type="ECO:0000313" key="7">
    <source>
        <dbReference type="Proteomes" id="UP000396862"/>
    </source>
</evidence>
<sequence length="296" mass="33408">MKKILILLTIASFLFGSCSNRSHKSSGGSQADSAAVFVSILPLKYFAKQIIGDRFPVEVMVPPGASPATYEPTPRQIQKLSNAAAYFAVGHLGFENAWLNRIRQANPNMELFYTDTGITLIKGDTIQHGDHDHHEGVDPHIWTSPKQAKQIAINIFEGMVAIDPGNREYYYQNLQKLFDEIARVDHEVGMKLSLLKGKRFLIFHPSLGYLARDYGLIQESIEFEGKSPSPKHMEEIVKKARKQHIKLILIQKQFDKADAETIAREIHADVVQIDPLDEDWPKETLSIAAKLFDSLW</sequence>
<evidence type="ECO:0000313" key="5">
    <source>
        <dbReference type="EMBL" id="PSK84593.1"/>
    </source>
</evidence>
<evidence type="ECO:0000313" key="4">
    <source>
        <dbReference type="EMBL" id="GET20760.1"/>
    </source>
</evidence>
<dbReference type="AlphaFoldDB" id="A0A2P8CHZ7"/>
<dbReference type="GO" id="GO:0030001">
    <property type="term" value="P:metal ion transport"/>
    <property type="evidence" value="ECO:0007669"/>
    <property type="project" value="InterPro"/>
</dbReference>
<evidence type="ECO:0000313" key="6">
    <source>
        <dbReference type="Proteomes" id="UP000240621"/>
    </source>
</evidence>
<protein>
    <submittedName>
        <fullName evidence="4">Zinc ABC transporter substrate-binding protein</fullName>
    </submittedName>
    <submittedName>
        <fullName evidence="5">Zinc transport system substrate-binding protein</fullName>
    </submittedName>
</protein>
<dbReference type="Proteomes" id="UP000396862">
    <property type="component" value="Unassembled WGS sequence"/>
</dbReference>
<reference evidence="5 6" key="1">
    <citation type="submission" date="2018-03" db="EMBL/GenBank/DDBJ databases">
        <title>Genomic Encyclopedia of Archaeal and Bacterial Type Strains, Phase II (KMG-II): from individual species to whole genera.</title>
        <authorList>
            <person name="Goeker M."/>
        </authorList>
    </citation>
    <scope>NUCLEOTIDE SEQUENCE [LARGE SCALE GENOMIC DNA]</scope>
    <source>
        <strain evidence="5 6">DSM 27267</strain>
    </source>
</reference>
<dbReference type="PROSITE" id="PS51257">
    <property type="entry name" value="PROKAR_LIPOPROTEIN"/>
    <property type="match status" value="1"/>
</dbReference>
<evidence type="ECO:0000256" key="1">
    <source>
        <dbReference type="ARBA" id="ARBA00011028"/>
    </source>
</evidence>
<dbReference type="InterPro" id="IPR006127">
    <property type="entry name" value="ZnuA-like"/>
</dbReference>
<keyword evidence="2" id="KW-0813">Transport</keyword>
<reference evidence="4 7" key="2">
    <citation type="submission" date="2019-10" db="EMBL/GenBank/DDBJ databases">
        <title>Prolixibacter strains distinguished by the presence of nitrate reductase genes were adept at nitrate-dependent anaerobic corrosion of metallic iron and carbon steel.</title>
        <authorList>
            <person name="Iino T."/>
            <person name="Shono N."/>
            <person name="Ito K."/>
            <person name="Nakamura R."/>
            <person name="Sueoka K."/>
            <person name="Harayama S."/>
            <person name="Ohkuma M."/>
        </authorList>
    </citation>
    <scope>NUCLEOTIDE SEQUENCE [LARGE SCALE GENOMIC DNA]</scope>
    <source>
        <strain evidence="4 7">MIC1-1</strain>
    </source>
</reference>
<dbReference type="SUPFAM" id="SSF53807">
    <property type="entry name" value="Helical backbone' metal receptor"/>
    <property type="match status" value="1"/>
</dbReference>
<comment type="similarity">
    <text evidence="1">Belongs to the bacterial solute-binding protein 9 family.</text>
</comment>
<evidence type="ECO:0000256" key="3">
    <source>
        <dbReference type="ARBA" id="ARBA00022729"/>
    </source>
</evidence>
<keyword evidence="7" id="KW-1185">Reference proteome</keyword>
<dbReference type="OrthoDB" id="9810636at2"/>
<dbReference type="Proteomes" id="UP000240621">
    <property type="component" value="Unassembled WGS sequence"/>
</dbReference>
<dbReference type="PANTHER" id="PTHR42953">
    <property type="entry name" value="HIGH-AFFINITY ZINC UPTAKE SYSTEM PROTEIN ZNUA-RELATED"/>
    <property type="match status" value="1"/>
</dbReference>
<proteinExistence type="inferred from homology"/>
<dbReference type="Pfam" id="PF01297">
    <property type="entry name" value="ZnuA"/>
    <property type="match status" value="1"/>
</dbReference>
<dbReference type="PANTHER" id="PTHR42953:SF3">
    <property type="entry name" value="HIGH-AFFINITY ZINC UPTAKE SYSTEM PROTEIN ZNUA"/>
    <property type="match status" value="1"/>
</dbReference>